<evidence type="ECO:0000313" key="4">
    <source>
        <dbReference type="EMBL" id="EKV32379.1"/>
    </source>
</evidence>
<gene>
    <name evidence="4" type="ORF">C882_2458</name>
</gene>
<protein>
    <submittedName>
        <fullName evidence="4">GCN5-related N-acetyltransferase</fullName>
    </submittedName>
</protein>
<dbReference type="EMBL" id="ANHY01000003">
    <property type="protein sequence ID" value="EKV32379.1"/>
    <property type="molecule type" value="Genomic_DNA"/>
</dbReference>
<organism evidence="4 5">
    <name type="scientific">Caenispirillum salinarum AK4</name>
    <dbReference type="NCBI Taxonomy" id="1238182"/>
    <lineage>
        <taxon>Bacteria</taxon>
        <taxon>Pseudomonadati</taxon>
        <taxon>Pseudomonadota</taxon>
        <taxon>Alphaproteobacteria</taxon>
        <taxon>Rhodospirillales</taxon>
        <taxon>Novispirillaceae</taxon>
        <taxon>Caenispirillum</taxon>
    </lineage>
</organism>
<name>K9H5K5_9PROT</name>
<evidence type="ECO:0000313" key="5">
    <source>
        <dbReference type="Proteomes" id="UP000009881"/>
    </source>
</evidence>
<dbReference type="PATRIC" id="fig|1238182.3.peg.418"/>
<keyword evidence="1 4" id="KW-0808">Transferase</keyword>
<accession>K9H5K5</accession>
<comment type="caution">
    <text evidence="4">The sequence shown here is derived from an EMBL/GenBank/DDBJ whole genome shotgun (WGS) entry which is preliminary data.</text>
</comment>
<dbReference type="Proteomes" id="UP000009881">
    <property type="component" value="Unassembled WGS sequence"/>
</dbReference>
<feature type="domain" description="N-acetyltransferase" evidence="3">
    <location>
        <begin position="2"/>
        <end position="168"/>
    </location>
</feature>
<proteinExistence type="predicted"/>
<evidence type="ECO:0000256" key="1">
    <source>
        <dbReference type="ARBA" id="ARBA00022679"/>
    </source>
</evidence>
<dbReference type="PANTHER" id="PTHR43877:SF1">
    <property type="entry name" value="ACETYLTRANSFERASE"/>
    <property type="match status" value="1"/>
</dbReference>
<dbReference type="Pfam" id="PF13673">
    <property type="entry name" value="Acetyltransf_10"/>
    <property type="match status" value="1"/>
</dbReference>
<dbReference type="Gene3D" id="3.40.630.30">
    <property type="match status" value="1"/>
</dbReference>
<reference evidence="4 5" key="1">
    <citation type="journal article" date="2013" name="Genome Announc.">
        <title>Draft Genome Sequence of an Alphaproteobacterium, Caenispirillum salinarum AK4(T), Isolated from a Solar Saltern.</title>
        <authorList>
            <person name="Khatri I."/>
            <person name="Singh A."/>
            <person name="Korpole S."/>
            <person name="Pinnaka A.K."/>
            <person name="Subramanian S."/>
        </authorList>
    </citation>
    <scope>NUCLEOTIDE SEQUENCE [LARGE SCALE GENOMIC DNA]</scope>
    <source>
        <strain evidence="4 5">AK4</strain>
    </source>
</reference>
<dbReference type="PANTHER" id="PTHR43877">
    <property type="entry name" value="AMINOALKYLPHOSPHONATE N-ACETYLTRANSFERASE-RELATED-RELATED"/>
    <property type="match status" value="1"/>
</dbReference>
<dbReference type="InterPro" id="IPR050832">
    <property type="entry name" value="Bact_Acetyltransf"/>
</dbReference>
<keyword evidence="2" id="KW-0012">Acyltransferase</keyword>
<dbReference type="GO" id="GO:0016747">
    <property type="term" value="F:acyltransferase activity, transferring groups other than amino-acyl groups"/>
    <property type="evidence" value="ECO:0007669"/>
    <property type="project" value="InterPro"/>
</dbReference>
<sequence length="168" mass="17677">MTAVRVATVDDAAAVTALLEACYPTLMTPHYDPAVMARALPLMCRANPSLLASSTFYIAMSTEGTTLGCGGWTLARPGAPDDPVDPTLGHIRHFATHPDAVRRGVARAIFARCAADARAAGVARFECFSALGAEPFYAAMGFRAVGPMAVAMGPDLRFPSTRMVMDLA</sequence>
<evidence type="ECO:0000256" key="2">
    <source>
        <dbReference type="ARBA" id="ARBA00023315"/>
    </source>
</evidence>
<dbReference type="InterPro" id="IPR000182">
    <property type="entry name" value="GNAT_dom"/>
</dbReference>
<dbReference type="SUPFAM" id="SSF55729">
    <property type="entry name" value="Acyl-CoA N-acyltransferases (Nat)"/>
    <property type="match status" value="1"/>
</dbReference>
<dbReference type="eggNOG" id="COG0456">
    <property type="taxonomic scope" value="Bacteria"/>
</dbReference>
<keyword evidence="5" id="KW-1185">Reference proteome</keyword>
<dbReference type="OrthoDB" id="118465at2"/>
<dbReference type="InterPro" id="IPR016181">
    <property type="entry name" value="Acyl_CoA_acyltransferase"/>
</dbReference>
<dbReference type="RefSeq" id="WP_009538867.1">
    <property type="nucleotide sequence ID" value="NZ_ANHY01000003.1"/>
</dbReference>
<evidence type="ECO:0000259" key="3">
    <source>
        <dbReference type="PROSITE" id="PS51186"/>
    </source>
</evidence>
<dbReference type="AlphaFoldDB" id="K9H5K5"/>
<dbReference type="PROSITE" id="PS51186">
    <property type="entry name" value="GNAT"/>
    <property type="match status" value="1"/>
</dbReference>
<dbReference type="STRING" id="1238182.C882_2458"/>